<feature type="compositionally biased region" description="Basic and acidic residues" evidence="1">
    <location>
        <begin position="1334"/>
        <end position="1343"/>
    </location>
</feature>
<evidence type="ECO:0000313" key="3">
    <source>
        <dbReference type="RefSeq" id="XP_022741908.1"/>
    </source>
</evidence>
<feature type="compositionally biased region" description="Basic and acidic residues" evidence="1">
    <location>
        <begin position="1436"/>
        <end position="1449"/>
    </location>
</feature>
<feature type="compositionally biased region" description="Basic and acidic residues" evidence="1">
    <location>
        <begin position="1775"/>
        <end position="1793"/>
    </location>
</feature>
<dbReference type="Proteomes" id="UP000515121">
    <property type="component" value="Unplaced"/>
</dbReference>
<feature type="region of interest" description="Disordered" evidence="1">
    <location>
        <begin position="2125"/>
        <end position="2230"/>
    </location>
</feature>
<proteinExistence type="predicted"/>
<feature type="compositionally biased region" description="Basic and acidic residues" evidence="1">
    <location>
        <begin position="359"/>
        <end position="372"/>
    </location>
</feature>
<reference evidence="3" key="1">
    <citation type="submission" date="2025-08" db="UniProtKB">
        <authorList>
            <consortium name="RefSeq"/>
        </authorList>
    </citation>
    <scope>IDENTIFICATION</scope>
    <source>
        <tissue evidence="3">Fruit stalk</tissue>
    </source>
</reference>
<feature type="compositionally biased region" description="Basic and acidic residues" evidence="1">
    <location>
        <begin position="1461"/>
        <end position="1487"/>
    </location>
</feature>
<feature type="compositionally biased region" description="Basic and acidic residues" evidence="1">
    <location>
        <begin position="2026"/>
        <end position="2040"/>
    </location>
</feature>
<dbReference type="GeneID" id="111293440"/>
<feature type="region of interest" description="Disordered" evidence="1">
    <location>
        <begin position="1929"/>
        <end position="1963"/>
    </location>
</feature>
<evidence type="ECO:0000313" key="2">
    <source>
        <dbReference type="Proteomes" id="UP000515121"/>
    </source>
</evidence>
<feature type="compositionally biased region" description="Basic and acidic residues" evidence="1">
    <location>
        <begin position="1027"/>
        <end position="1064"/>
    </location>
</feature>
<evidence type="ECO:0000256" key="1">
    <source>
        <dbReference type="SAM" id="MobiDB-lite"/>
    </source>
</evidence>
<feature type="compositionally biased region" description="Polar residues" evidence="1">
    <location>
        <begin position="323"/>
        <end position="333"/>
    </location>
</feature>
<feature type="compositionally biased region" description="Low complexity" evidence="1">
    <location>
        <begin position="2095"/>
        <end position="2106"/>
    </location>
</feature>
<feature type="compositionally biased region" description="Basic and acidic residues" evidence="1">
    <location>
        <begin position="386"/>
        <end position="416"/>
    </location>
</feature>
<feature type="compositionally biased region" description="Basic and acidic residues" evidence="1">
    <location>
        <begin position="1809"/>
        <end position="1823"/>
    </location>
</feature>
<feature type="compositionally biased region" description="Polar residues" evidence="1">
    <location>
        <begin position="1223"/>
        <end position="1239"/>
    </location>
</feature>
<feature type="compositionally biased region" description="Basic and acidic residues" evidence="1">
    <location>
        <begin position="27"/>
        <end position="62"/>
    </location>
</feature>
<dbReference type="KEGG" id="dzi:111293440"/>
<feature type="compositionally biased region" description="Basic and acidic residues" evidence="1">
    <location>
        <begin position="504"/>
        <end position="529"/>
    </location>
</feature>
<feature type="compositionally biased region" description="Basic and acidic residues" evidence="1">
    <location>
        <begin position="558"/>
        <end position="583"/>
    </location>
</feature>
<feature type="region of interest" description="Disordered" evidence="1">
    <location>
        <begin position="1591"/>
        <end position="1691"/>
    </location>
</feature>
<keyword evidence="2" id="KW-1185">Reference proteome</keyword>
<feature type="compositionally biased region" description="Basic and acidic residues" evidence="1">
    <location>
        <begin position="1196"/>
        <end position="1211"/>
    </location>
</feature>
<feature type="compositionally biased region" description="Basic and acidic residues" evidence="1">
    <location>
        <begin position="1933"/>
        <end position="1962"/>
    </location>
</feature>
<feature type="compositionally biased region" description="Polar residues" evidence="1">
    <location>
        <begin position="1007"/>
        <end position="1025"/>
    </location>
</feature>
<feature type="compositionally biased region" description="Basic and acidic residues" evidence="1">
    <location>
        <begin position="1247"/>
        <end position="1273"/>
    </location>
</feature>
<feature type="region of interest" description="Disordered" evidence="1">
    <location>
        <begin position="253"/>
        <end position="584"/>
    </location>
</feature>
<sequence length="2230" mass="248123">MVSKEKEEENISTVEKTEEEKIDEADIPDKISEDSSDAKKTSKMCLEKEEVREHEDAKKDEIATAQALQVEEPNEQSLTSAMPDENIEHGTTANEEEEKRPQEPEAVVDQETAQASITEESLEIETIGTVKKLEEEKRKEAEKLENENCEDSSGRETEEICLQKEEPNEPHAVPKEEITSDQTFSGEQLHISTSAITSEERKHETKKTEDEKTNEGEIIKDKIEEASDETTTVEICSQKERSVELEAVAEDELTVGHTLTEKKSSEQAQNPTSALPSKEEECGSTNNGEDASLQKERLQEDETLAVVDNASAQTIPTEKPEEQISNPVVTLPSTEEEKVKEEEMQNGDSDGVTAVQEISSEKIESKEPRDMLEGETNPSQVVAEESQEHGTVREEEKIKEAETKEDDKTQQSECTRELQGALEDGATAAFTLPVEKPEDHLHITTSTLPSEVQGDESKETELQEDESPEKIPEQTRETEEAQNFNTETHERAFDNELLNETEDAAIKEKPVRARDETVGEENQCEKTNEGNEIIPNEVSKEEVMEDKEVTETSYSTSHSEEMTKDGSGEDEQREKLIEDKTSEEFIVEAQKTSENKIIEKQIEDKTVEDPGQGSVARIETTTVTEQGSSTELSVAEGNQIIDDIQQPEETTNIASDQQIPRELDPIENTEITSSIAKEHVPVDLQDRVAESSQKAEVGDVKEIYPEVVEHGREKTTDNSGEEITKQSTSVEDSTKVSSSDHVESSIKETLQVTQDKIKEREAKDETNASQILRLEEKPEEQSPAPSSKLPSAEGEHGVTTQVDVVEEKELKEVETLDKDSSDTKKGGEICLEKEENKELKAVVEQETIAEDAKKEETIVKDNTSSPKTLPEEKLEEQLQTSADRLPSEDEEVRTAHPIEKIEEEIQKDAEIKHGSLEDSSDTKTIEEVCSPNEEKKEAKAVSKEETIADQGLQNDEPEEQIQTTSSTLPSEEREHGTGAISEEIEYGKKKEEVLTEQDVVPGHEITGEQTLPANKPEQGTTSSPLVSKEKEEENISTVEKTEEEKTNEADIQDKISEDSSDAKKTAKICLEKEEFQELEDAKKDEIATAQALQVEEPNELSLTSALPAENIEHGTTANEEEEEEKVKEVVLLGKETCLEKGGLQEPEAVVDQETIVAQASIIEESLEIEAIGTVEKQEEEKRKEAEKLEDENCEDSSARETEEICLQKEEPNEPPAVPKEEITSGQTFSEEPLHISTSATTSEELEHETKKTEDEKTNKGEIIKDKIEEEASDARTTVEICSQKERSVKSGAVVEDELTAGHTLPEKKSEEQVQNPSSPLPSTEEKCGSTSTAEKIESDKTEEAEFLQDANGENASLQKEQLQEDEALAVVDNTSAQIIPTEKPEEQIPNPVVILPSEEHKHETINGVDKTEEEKLKEEEMRNGDSDVGKTVQEICSEKNELKEPRDVLEGETNPSQVIAEESREHGTVREEKRIKEAEILEDDKTPQSEYAGELQGALEDRATAAHTLPGEKPEDHLHITTSKLPSEVQGDETKETELQEDESPETIPEQTREIEEAQNFNKETHERAFDIELLTETEDAAIKEKLVKARDETVGEENQCEKTNEGNEIIPNEVSKEEVMVDKEVTETSYSTSHSEELTKDGSGEDEQRDKLIEDKKSEEFNVEAQKTSENEIIEKQREDKIVEDPGQGSVASIETATVTEQGSSTDFSVAEGNQIIDDIQQPEVTTNIASDQQIPRELDPIENTENTSSTAKEHVPIDLKDRVAESSQNAEVGDVKEIYPEVVEHGGEKTTDNSAEEITKESTSVDDLTKISSSDHVESSIKETLQVTHDMIVEREEKVEINASKILLGEEKPEEQSPAPSSKLPSVEGEQRVTTQVDVVEEKELKEVEALDKCSSDTKTGGEICVEKEENKELVAVVEQETIAVQAPSTKIKEDPVSHFEDGSKEDELKDEHTGDKTNETLKIQTYEIQNEKLSMETLKDSANNIKKEIVAEDETVKDLEQVPVEMEEATIVREQIPGEEESTESRNKSSSGKEHFPTEQQVRALEISDKAEARDLEPGNTQEICSEAGVDPVKEKKTDNSGVEITQEPESADSAKLSLSDLLQRSTREKIQVTKNVIEEMELTVSKEEPPVEEAEAIQAKEAKTDEEKDEGEEGDEHNKADSGSDAPVMVEAPRDTNTKPRKKSHNILSGVGSKVKQSISKVKKAIIGKSSHSKESKPKSPKESEK</sequence>
<feature type="region of interest" description="Disordered" evidence="1">
    <location>
        <begin position="1846"/>
        <end position="1876"/>
    </location>
</feature>
<feature type="region of interest" description="Disordered" evidence="1">
    <location>
        <begin position="1173"/>
        <end position="1566"/>
    </location>
</feature>
<feature type="region of interest" description="Disordered" evidence="1">
    <location>
        <begin position="1"/>
        <end position="219"/>
    </location>
</feature>
<name>A0A6P5YN05_DURZI</name>
<dbReference type="PANTHER" id="PTHR35511">
    <property type="entry name" value="A-KINASE ANCHOR-LIKE PROTEIN"/>
    <property type="match status" value="1"/>
</dbReference>
<feature type="region of interest" description="Disordered" evidence="1">
    <location>
        <begin position="1732"/>
        <end position="1823"/>
    </location>
</feature>
<dbReference type="OrthoDB" id="992147at2759"/>
<feature type="region of interest" description="Disordered" evidence="1">
    <location>
        <begin position="673"/>
        <end position="1064"/>
    </location>
</feature>
<feature type="compositionally biased region" description="Polar residues" evidence="1">
    <location>
        <begin position="180"/>
        <end position="196"/>
    </location>
</feature>
<feature type="compositionally biased region" description="Low complexity" evidence="1">
    <location>
        <begin position="2193"/>
        <end position="2204"/>
    </location>
</feature>
<feature type="compositionally biased region" description="Basic and acidic residues" evidence="1">
    <location>
        <begin position="892"/>
        <end position="946"/>
    </location>
</feature>
<feature type="compositionally biased region" description="Basic and acidic residues" evidence="1">
    <location>
        <begin position="468"/>
        <end position="479"/>
    </location>
</feature>
<feature type="compositionally biased region" description="Basic and acidic residues" evidence="1">
    <location>
        <begin position="805"/>
        <end position="843"/>
    </location>
</feature>
<feature type="compositionally biased region" description="Basic and acidic residues" evidence="1">
    <location>
        <begin position="732"/>
        <end position="746"/>
    </location>
</feature>
<feature type="compositionally biased region" description="Polar residues" evidence="1">
    <location>
        <begin position="1351"/>
        <end position="1360"/>
    </location>
</feature>
<feature type="region of interest" description="Disordered" evidence="1">
    <location>
        <begin position="2003"/>
        <end position="2111"/>
    </location>
</feature>
<dbReference type="PANTHER" id="PTHR35511:SF2">
    <property type="entry name" value="A-KINASE ANCHOR-LIKE PROTEIN"/>
    <property type="match status" value="1"/>
</dbReference>
<protein>
    <submittedName>
        <fullName evidence="3">Trichohyalin-like</fullName>
    </submittedName>
</protein>
<feature type="compositionally biased region" description="Basic and acidic residues" evidence="1">
    <location>
        <begin position="1397"/>
        <end position="1428"/>
    </location>
</feature>
<feature type="compositionally biased region" description="Basic and acidic residues" evidence="1">
    <location>
        <begin position="538"/>
        <end position="550"/>
    </location>
</feature>
<feature type="compositionally biased region" description="Basic and acidic residues" evidence="1">
    <location>
        <begin position="131"/>
        <end position="178"/>
    </location>
</feature>
<feature type="compositionally biased region" description="Basic and acidic residues" evidence="1">
    <location>
        <begin position="1635"/>
        <end position="1661"/>
    </location>
</feature>
<feature type="compositionally biased region" description="Basic and acidic residues" evidence="1">
    <location>
        <begin position="2216"/>
        <end position="2230"/>
    </location>
</feature>
<gene>
    <name evidence="3" type="primary">LOC111293440</name>
</gene>
<feature type="compositionally biased region" description="Basic and acidic residues" evidence="1">
    <location>
        <begin position="198"/>
        <end position="219"/>
    </location>
</feature>
<feature type="compositionally biased region" description="Basic and acidic residues" evidence="1">
    <location>
        <begin position="850"/>
        <end position="859"/>
    </location>
</feature>
<feature type="compositionally biased region" description="Polar residues" evidence="1">
    <location>
        <begin position="960"/>
        <end position="969"/>
    </location>
</feature>
<feature type="compositionally biased region" description="Low complexity" evidence="1">
    <location>
        <begin position="116"/>
        <end position="127"/>
    </location>
</feature>
<feature type="compositionally biased region" description="Basic and acidic residues" evidence="1">
    <location>
        <begin position="1499"/>
        <end position="1519"/>
    </location>
</feature>
<feature type="compositionally biased region" description="Basic and acidic residues" evidence="1">
    <location>
        <begin position="2049"/>
        <end position="2060"/>
    </location>
</feature>
<feature type="compositionally biased region" description="Basic and acidic residues" evidence="1">
    <location>
        <begin position="755"/>
        <end position="766"/>
    </location>
</feature>
<feature type="compositionally biased region" description="Basic and acidic residues" evidence="1">
    <location>
        <begin position="696"/>
        <end position="716"/>
    </location>
</feature>
<feature type="compositionally biased region" description="Polar residues" evidence="1">
    <location>
        <begin position="266"/>
        <end position="275"/>
    </location>
</feature>
<dbReference type="RefSeq" id="XP_022741908.1">
    <property type="nucleotide sequence ID" value="XM_022886173.1"/>
</dbReference>
<organism evidence="2 3">
    <name type="scientific">Durio zibethinus</name>
    <name type="common">Durian</name>
    <dbReference type="NCBI Taxonomy" id="66656"/>
    <lineage>
        <taxon>Eukaryota</taxon>
        <taxon>Viridiplantae</taxon>
        <taxon>Streptophyta</taxon>
        <taxon>Embryophyta</taxon>
        <taxon>Tracheophyta</taxon>
        <taxon>Spermatophyta</taxon>
        <taxon>Magnoliopsida</taxon>
        <taxon>eudicotyledons</taxon>
        <taxon>Gunneridae</taxon>
        <taxon>Pentapetalae</taxon>
        <taxon>rosids</taxon>
        <taxon>malvids</taxon>
        <taxon>Malvales</taxon>
        <taxon>Malvaceae</taxon>
        <taxon>Helicteroideae</taxon>
        <taxon>Durio</taxon>
    </lineage>
</organism>
<feature type="compositionally biased region" description="Basic and acidic residues" evidence="1">
    <location>
        <begin position="1"/>
        <end position="19"/>
    </location>
</feature>
<feature type="compositionally biased region" description="Basic and acidic residues" evidence="1">
    <location>
        <begin position="1175"/>
        <end position="1186"/>
    </location>
</feature>
<feature type="compositionally biased region" description="Basic and acidic residues" evidence="1">
    <location>
        <begin position="1753"/>
        <end position="1766"/>
    </location>
</feature>
<accession>A0A6P5YN05</accession>
<feature type="compositionally biased region" description="Polar residues" evidence="1">
    <location>
        <begin position="1312"/>
        <end position="1321"/>
    </location>
</feature>
<feature type="compositionally biased region" description="Basic and acidic residues" evidence="1">
    <location>
        <begin position="1591"/>
        <end position="1606"/>
    </location>
</feature>
<feature type="compositionally biased region" description="Basic and acidic residues" evidence="1">
    <location>
        <begin position="1668"/>
        <end position="1685"/>
    </location>
</feature>
<feature type="compositionally biased region" description="Basic and acidic residues" evidence="1">
    <location>
        <begin position="676"/>
        <end position="689"/>
    </location>
</feature>
<feature type="compositionally biased region" description="Basic and acidic residues" evidence="1">
    <location>
        <begin position="1615"/>
        <end position="1627"/>
    </location>
</feature>